<evidence type="ECO:0000256" key="8">
    <source>
        <dbReference type="ARBA" id="ARBA00023012"/>
    </source>
</evidence>
<keyword evidence="13" id="KW-1185">Reference proteome</keyword>
<keyword evidence="7" id="KW-0067">ATP-binding</keyword>
<dbReference type="Gene3D" id="2.60.120.260">
    <property type="entry name" value="Galactose-binding domain-like"/>
    <property type="match status" value="1"/>
</dbReference>
<gene>
    <name evidence="12" type="ORF">PSDVSF_00930</name>
</gene>
<dbReference type="GO" id="GO:0016301">
    <property type="term" value="F:kinase activity"/>
    <property type="evidence" value="ECO:0007669"/>
    <property type="project" value="UniProtKB-KW"/>
</dbReference>
<evidence type="ECO:0000256" key="6">
    <source>
        <dbReference type="ARBA" id="ARBA00022777"/>
    </source>
</evidence>
<keyword evidence="8" id="KW-0902">Two-component regulatory system</keyword>
<proteinExistence type="predicted"/>
<evidence type="ECO:0000313" key="12">
    <source>
        <dbReference type="EMBL" id="BCS86851.1"/>
    </source>
</evidence>
<keyword evidence="10" id="KW-0472">Membrane</keyword>
<keyword evidence="5" id="KW-0547">Nucleotide-binding</keyword>
<feature type="domain" description="Histidine kinase/HSP90-like ATPase" evidence="11">
    <location>
        <begin position="568"/>
        <end position="666"/>
    </location>
</feature>
<keyword evidence="9" id="KW-0175">Coiled coil</keyword>
<dbReference type="EMBL" id="AP024485">
    <property type="protein sequence ID" value="BCS86851.1"/>
    <property type="molecule type" value="Genomic_DNA"/>
</dbReference>
<dbReference type="Pfam" id="PF07695">
    <property type="entry name" value="7TMR-DISM_7TM"/>
    <property type="match status" value="1"/>
</dbReference>
<dbReference type="InterPro" id="IPR011712">
    <property type="entry name" value="Sig_transdc_His_kin_sub3_dim/P"/>
</dbReference>
<dbReference type="CDD" id="cd16917">
    <property type="entry name" value="HATPase_UhpB-NarQ-NarX-like"/>
    <property type="match status" value="1"/>
</dbReference>
<feature type="transmembrane region" description="Helical" evidence="10">
    <location>
        <begin position="371"/>
        <end position="388"/>
    </location>
</feature>
<organism evidence="12 13">
    <name type="scientific">Pseudodesulfovibrio sediminis</name>
    <dbReference type="NCBI Taxonomy" id="2810563"/>
    <lineage>
        <taxon>Bacteria</taxon>
        <taxon>Pseudomonadati</taxon>
        <taxon>Thermodesulfobacteriota</taxon>
        <taxon>Desulfovibrionia</taxon>
        <taxon>Desulfovibrionales</taxon>
        <taxon>Desulfovibrionaceae</taxon>
    </lineage>
</organism>
<comment type="catalytic activity">
    <reaction evidence="1">
        <text>ATP + protein L-histidine = ADP + protein N-phospho-L-histidine.</text>
        <dbReference type="EC" id="2.7.13.3"/>
    </reaction>
</comment>
<dbReference type="RefSeq" id="WP_229592497.1">
    <property type="nucleotide sequence ID" value="NZ_AP024485.1"/>
</dbReference>
<sequence length="678" mass="74974">MKRLTAINAPTGRRRTRQYILASLLCVVLVVVMACTGGCLRQSSVPPKAVAGVLDIRGIDLAQSGPLSLHGEWEFYWDRLLTPADFLAEAPEPSGMFTLPGTWNHAPEELNLSRTGQATYRLHLLTNPGDAPLEIRLVDIQMAYKLWANGVVVAHSGIVGISAEDEAPKRSLRIGEIVSRDGKVELVLQVSNHHFRVGGIPETIVVGPVGALQEQRTQAWALALFFAGSILVIGVYHLTLYFVRRRDVAPLYFGLYCLLTIGYTINSNTSGWVMTMLVPDINPAFMENFALLCYMAWPSARFRFFKTLYPEEFHKTIYRLGDVRTVVFIGFMLFAPGVSLYWYVLGCLVMSLVFGLYNIQRLTISVRQGRAGAWLMLTGCTIHMVLGINDILVHANWLDSSYVVEIGMFIFALCQAVALAQYTNSAFQAVAQLSGELENKNLRLQEEMEERDRLEREVVNISEEERRRISHELHDGLCQNLTGARLRATALKRRLKETDGGEDIEMLSALLDASVNDAYNTSHGLWPVEHDPDMPGPSLSDLARRVSKASGMNVTFEKNLRCVHCDNPHATMLYRIAQEALANAVKHSQANSVSMTLRCEGSRCLVLTVCDDGIGREAASKIENERTGGIGLGIMNHRARIIGAELRIEDAQDCGTVVTCSIDCTTSPGGAENWGEGA</sequence>
<evidence type="ECO:0000256" key="1">
    <source>
        <dbReference type="ARBA" id="ARBA00000085"/>
    </source>
</evidence>
<dbReference type="Pfam" id="PF02518">
    <property type="entry name" value="HATPase_c"/>
    <property type="match status" value="1"/>
</dbReference>
<dbReference type="InterPro" id="IPR050482">
    <property type="entry name" value="Sensor_HK_TwoCompSys"/>
</dbReference>
<dbReference type="PANTHER" id="PTHR24421">
    <property type="entry name" value="NITRATE/NITRITE SENSOR PROTEIN NARX-RELATED"/>
    <property type="match status" value="1"/>
</dbReference>
<keyword evidence="10" id="KW-0812">Transmembrane</keyword>
<dbReference type="InterPro" id="IPR011623">
    <property type="entry name" value="7TMR_DISM_rcpt_extracell_dom1"/>
</dbReference>
<dbReference type="Proteomes" id="UP001053296">
    <property type="component" value="Chromosome"/>
</dbReference>
<dbReference type="PANTHER" id="PTHR24421:SF10">
    <property type="entry name" value="NITRATE_NITRITE SENSOR PROTEIN NARQ"/>
    <property type="match status" value="1"/>
</dbReference>
<evidence type="ECO:0000259" key="11">
    <source>
        <dbReference type="SMART" id="SM00387"/>
    </source>
</evidence>
<evidence type="ECO:0000256" key="5">
    <source>
        <dbReference type="ARBA" id="ARBA00022741"/>
    </source>
</evidence>
<feature type="coiled-coil region" evidence="9">
    <location>
        <begin position="430"/>
        <end position="464"/>
    </location>
</feature>
<protein>
    <recommendedName>
        <fullName evidence="2">histidine kinase</fullName>
        <ecNumber evidence="2">2.7.13.3</ecNumber>
    </recommendedName>
</protein>
<dbReference type="SMART" id="SM00387">
    <property type="entry name" value="HATPase_c"/>
    <property type="match status" value="1"/>
</dbReference>
<keyword evidence="10" id="KW-1133">Transmembrane helix</keyword>
<dbReference type="EC" id="2.7.13.3" evidence="2"/>
<feature type="transmembrane region" description="Helical" evidence="10">
    <location>
        <begin position="400"/>
        <end position="420"/>
    </location>
</feature>
<evidence type="ECO:0000313" key="13">
    <source>
        <dbReference type="Proteomes" id="UP001053296"/>
    </source>
</evidence>
<evidence type="ECO:0000256" key="3">
    <source>
        <dbReference type="ARBA" id="ARBA00022553"/>
    </source>
</evidence>
<evidence type="ECO:0000256" key="9">
    <source>
        <dbReference type="SAM" id="Coils"/>
    </source>
</evidence>
<dbReference type="Pfam" id="PF07730">
    <property type="entry name" value="HisKA_3"/>
    <property type="match status" value="1"/>
</dbReference>
<evidence type="ECO:0000256" key="2">
    <source>
        <dbReference type="ARBA" id="ARBA00012438"/>
    </source>
</evidence>
<dbReference type="InterPro" id="IPR036890">
    <property type="entry name" value="HATPase_C_sf"/>
</dbReference>
<dbReference type="Gene3D" id="3.30.565.10">
    <property type="entry name" value="Histidine kinase-like ATPase, C-terminal domain"/>
    <property type="match status" value="1"/>
</dbReference>
<feature type="transmembrane region" description="Helical" evidence="10">
    <location>
        <begin position="340"/>
        <end position="359"/>
    </location>
</feature>
<keyword evidence="4" id="KW-0808">Transferase</keyword>
<evidence type="ECO:0000256" key="7">
    <source>
        <dbReference type="ARBA" id="ARBA00022840"/>
    </source>
</evidence>
<dbReference type="SUPFAM" id="SSF55874">
    <property type="entry name" value="ATPase domain of HSP90 chaperone/DNA topoisomerase II/histidine kinase"/>
    <property type="match status" value="1"/>
</dbReference>
<keyword evidence="6 12" id="KW-0418">Kinase</keyword>
<dbReference type="InterPro" id="IPR008979">
    <property type="entry name" value="Galactose-bd-like_sf"/>
</dbReference>
<evidence type="ECO:0000256" key="4">
    <source>
        <dbReference type="ARBA" id="ARBA00022679"/>
    </source>
</evidence>
<feature type="transmembrane region" description="Helical" evidence="10">
    <location>
        <begin position="249"/>
        <end position="265"/>
    </location>
</feature>
<name>A0ABN6ELE8_9BACT</name>
<accession>A0ABN6ELE8</accession>
<evidence type="ECO:0000256" key="10">
    <source>
        <dbReference type="SAM" id="Phobius"/>
    </source>
</evidence>
<keyword evidence="3" id="KW-0597">Phosphoprotein</keyword>
<dbReference type="InterPro" id="IPR003594">
    <property type="entry name" value="HATPase_dom"/>
</dbReference>
<reference evidence="12" key="1">
    <citation type="journal article" date="2022" name="Arch. Microbiol.">
        <title>Pseudodesulfovibrio sediminis sp. nov., a mesophilic and neutrophilic sulfate-reducing bacterium isolated from sediment of a brackish lake.</title>
        <authorList>
            <person name="Takahashi A."/>
            <person name="Kojima H."/>
            <person name="Watanabe M."/>
            <person name="Fukui M."/>
        </authorList>
    </citation>
    <scope>NUCLEOTIDE SEQUENCE</scope>
    <source>
        <strain evidence="12">SF6</strain>
    </source>
</reference>
<feature type="transmembrane region" description="Helical" evidence="10">
    <location>
        <begin position="219"/>
        <end position="242"/>
    </location>
</feature>
<dbReference type="SUPFAM" id="SSF49785">
    <property type="entry name" value="Galactose-binding domain-like"/>
    <property type="match status" value="1"/>
</dbReference>
<dbReference type="Gene3D" id="1.20.5.1930">
    <property type="match status" value="1"/>
</dbReference>
<dbReference type="PROSITE" id="PS51257">
    <property type="entry name" value="PROKAR_LIPOPROTEIN"/>
    <property type="match status" value="1"/>
</dbReference>